<dbReference type="InterPro" id="IPR004947">
    <property type="entry name" value="DNase_II"/>
</dbReference>
<dbReference type="AlphaFoldDB" id="A0A3Q0JIV7"/>
<evidence type="ECO:0000256" key="3">
    <source>
        <dbReference type="SAM" id="MobiDB-lite"/>
    </source>
</evidence>
<dbReference type="GeneID" id="113471832"/>
<evidence type="ECO:0000256" key="1">
    <source>
        <dbReference type="ARBA" id="ARBA00007527"/>
    </source>
</evidence>
<evidence type="ECO:0000256" key="2">
    <source>
        <dbReference type="ARBA" id="ARBA00022801"/>
    </source>
</evidence>
<dbReference type="GO" id="GO:0006309">
    <property type="term" value="P:apoptotic DNA fragmentation"/>
    <property type="evidence" value="ECO:0007669"/>
    <property type="project" value="TreeGrafter"/>
</dbReference>
<dbReference type="PANTHER" id="PTHR10858:SF23">
    <property type="entry name" value="DEOXYRIBONUCLEASE II"/>
    <property type="match status" value="1"/>
</dbReference>
<dbReference type="GO" id="GO:0004531">
    <property type="term" value="F:deoxyribonuclease II activity"/>
    <property type="evidence" value="ECO:0007669"/>
    <property type="project" value="InterPro"/>
</dbReference>
<dbReference type="Pfam" id="PF03265">
    <property type="entry name" value="DNase_II"/>
    <property type="match status" value="1"/>
</dbReference>
<dbReference type="PaxDb" id="121845-A0A3Q0JIV7"/>
<evidence type="ECO:0000313" key="4">
    <source>
        <dbReference type="Proteomes" id="UP000079169"/>
    </source>
</evidence>
<evidence type="ECO:0000313" key="5">
    <source>
        <dbReference type="RefSeq" id="XP_026687073.1"/>
    </source>
</evidence>
<dbReference type="STRING" id="121845.A0A3Q0JIV7"/>
<proteinExistence type="inferred from homology"/>
<feature type="compositionally biased region" description="Low complexity" evidence="3">
    <location>
        <begin position="56"/>
        <end position="66"/>
    </location>
</feature>
<dbReference type="KEGG" id="dci:113471832"/>
<gene>
    <name evidence="5" type="primary">LOC113471832</name>
</gene>
<dbReference type="PANTHER" id="PTHR10858">
    <property type="entry name" value="DEOXYRIBONUCLEASE II"/>
    <property type="match status" value="1"/>
</dbReference>
<comment type="similarity">
    <text evidence="1">Belongs to the DNase II family.</text>
</comment>
<keyword evidence="2" id="KW-0378">Hydrolase</keyword>
<dbReference type="RefSeq" id="XP_026687073.1">
    <property type="nucleotide sequence ID" value="XM_026831272.1"/>
</dbReference>
<protein>
    <submittedName>
        <fullName evidence="5">Uncharacterized protein LOC113471832</fullName>
    </submittedName>
</protein>
<feature type="region of interest" description="Disordered" evidence="3">
    <location>
        <begin position="46"/>
        <end position="79"/>
    </location>
</feature>
<accession>A0A3Q0JIV7</accession>
<keyword evidence="4" id="KW-1185">Reference proteome</keyword>
<name>A0A3Q0JIV7_DIACI</name>
<reference evidence="5" key="1">
    <citation type="submission" date="2025-08" db="UniProtKB">
        <authorList>
            <consortium name="RefSeq"/>
        </authorList>
    </citation>
    <scope>IDENTIFICATION</scope>
</reference>
<dbReference type="Proteomes" id="UP000079169">
    <property type="component" value="Unplaced"/>
</dbReference>
<organism evidence="4 5">
    <name type="scientific">Diaphorina citri</name>
    <name type="common">Asian citrus psyllid</name>
    <dbReference type="NCBI Taxonomy" id="121845"/>
    <lineage>
        <taxon>Eukaryota</taxon>
        <taxon>Metazoa</taxon>
        <taxon>Ecdysozoa</taxon>
        <taxon>Arthropoda</taxon>
        <taxon>Hexapoda</taxon>
        <taxon>Insecta</taxon>
        <taxon>Pterygota</taxon>
        <taxon>Neoptera</taxon>
        <taxon>Paraneoptera</taxon>
        <taxon>Hemiptera</taxon>
        <taxon>Sternorrhyncha</taxon>
        <taxon>Psylloidea</taxon>
        <taxon>Psyllidae</taxon>
        <taxon>Diaphorininae</taxon>
        <taxon>Diaphorina</taxon>
    </lineage>
</organism>
<sequence length="307" mass="33889">MNVEGVALSGVVEFRSTHDHAKWTISFGNETRSSEKIPPIVGGKTRLSGRTGGKFTGKSTFKGTEGNFAGRGSLKQPTENDLQRAVKKFAQIHRKDVKTSNGFEEAFSRIEQSVDQSRSEELSEKLNRIVGVVSGKDLNTGEGPTTKPLEKSYSGAVVNGGELASTVEDPISKDHLISAIKDSTPKYFENTDEARRFVYNEGNQDYTSKYRTNGGARHFVYGGINQDFTSKHKTDDEAKRFVYSKDLNQDSISKHKTDGARHFVCNGDINRAEDQLKRGGGSVCIDNEALWSLYHSIISAVEPCPRE</sequence>